<sequence length="39" mass="4769">MWKNWELIYTLLRKNMEQYCGKYRSINVENWGAKFGIIA</sequence>
<proteinExistence type="predicted"/>
<evidence type="ECO:0000313" key="1">
    <source>
        <dbReference type="EMBL" id="STZ13603.1"/>
    </source>
</evidence>
<reference evidence="1 2" key="1">
    <citation type="submission" date="2018-06" db="EMBL/GenBank/DDBJ databases">
        <authorList>
            <consortium name="Pathogen Informatics"/>
            <person name="Doyle S."/>
        </authorList>
    </citation>
    <scope>NUCLEOTIDE SEQUENCE [LARGE SCALE GENOMIC DNA]</scope>
    <source>
        <strain evidence="1 2">NCTC10293</strain>
    </source>
</reference>
<dbReference type="EMBL" id="UGQE01000002">
    <property type="protein sequence ID" value="STZ13603.1"/>
    <property type="molecule type" value="Genomic_DNA"/>
</dbReference>
<organism evidence="1 2">
    <name type="scientific">Moraxella caviae</name>
    <dbReference type="NCBI Taxonomy" id="34060"/>
    <lineage>
        <taxon>Bacteria</taxon>
        <taxon>Pseudomonadati</taxon>
        <taxon>Pseudomonadota</taxon>
        <taxon>Gammaproteobacteria</taxon>
        <taxon>Moraxellales</taxon>
        <taxon>Moraxellaceae</taxon>
        <taxon>Moraxella</taxon>
    </lineage>
</organism>
<gene>
    <name evidence="1" type="ORF">NCTC10293_01181</name>
</gene>
<dbReference type="Proteomes" id="UP000255279">
    <property type="component" value="Unassembled WGS sequence"/>
</dbReference>
<protein>
    <submittedName>
        <fullName evidence="1">Uncharacterized protein</fullName>
    </submittedName>
</protein>
<accession>A0A378R6C8</accession>
<evidence type="ECO:0000313" key="2">
    <source>
        <dbReference type="Proteomes" id="UP000255279"/>
    </source>
</evidence>
<dbReference type="AlphaFoldDB" id="A0A378R6C8"/>
<name>A0A378R6C8_9GAMM</name>